<feature type="compositionally biased region" description="Low complexity" evidence="3">
    <location>
        <begin position="1"/>
        <end position="19"/>
    </location>
</feature>
<evidence type="ECO:0000313" key="5">
    <source>
        <dbReference type="Proteomes" id="UP000631114"/>
    </source>
</evidence>
<dbReference type="OrthoDB" id="62622at2759"/>
<keyword evidence="2" id="KW-0493">Microtubule</keyword>
<evidence type="ECO:0000256" key="1">
    <source>
        <dbReference type="ARBA" id="ARBA00009656"/>
    </source>
</evidence>
<organism evidence="4 5">
    <name type="scientific">Coptis chinensis</name>
    <dbReference type="NCBI Taxonomy" id="261450"/>
    <lineage>
        <taxon>Eukaryota</taxon>
        <taxon>Viridiplantae</taxon>
        <taxon>Streptophyta</taxon>
        <taxon>Embryophyta</taxon>
        <taxon>Tracheophyta</taxon>
        <taxon>Spermatophyta</taxon>
        <taxon>Magnoliopsida</taxon>
        <taxon>Ranunculales</taxon>
        <taxon>Ranunculaceae</taxon>
        <taxon>Coptidoideae</taxon>
        <taxon>Coptis</taxon>
    </lineage>
</organism>
<evidence type="ECO:0000256" key="3">
    <source>
        <dbReference type="SAM" id="MobiDB-lite"/>
    </source>
</evidence>
<dbReference type="PANTHER" id="PTHR33403">
    <property type="entry name" value="SPR1"/>
    <property type="match status" value="1"/>
</dbReference>
<dbReference type="PANTHER" id="PTHR33403:SF31">
    <property type="entry name" value="PROTEIN SPIRAL1-LIKE 1"/>
    <property type="match status" value="1"/>
</dbReference>
<feature type="compositionally biased region" description="Polar residues" evidence="3">
    <location>
        <begin position="27"/>
        <end position="38"/>
    </location>
</feature>
<reference evidence="4 5" key="1">
    <citation type="submission" date="2020-10" db="EMBL/GenBank/DDBJ databases">
        <title>The Coptis chinensis genome and diversification of protoberbering-type alkaloids.</title>
        <authorList>
            <person name="Wang B."/>
            <person name="Shu S."/>
            <person name="Song C."/>
            <person name="Liu Y."/>
        </authorList>
    </citation>
    <scope>NUCLEOTIDE SEQUENCE [LARGE SCALE GENOMIC DNA]</scope>
    <source>
        <strain evidence="4">HL-2020</strain>
        <tissue evidence="4">Leaf</tissue>
    </source>
</reference>
<evidence type="ECO:0000256" key="2">
    <source>
        <dbReference type="ARBA" id="ARBA00022701"/>
    </source>
</evidence>
<dbReference type="InterPro" id="IPR039613">
    <property type="entry name" value="SPR1/2/3/4/5"/>
</dbReference>
<dbReference type="GO" id="GO:0010005">
    <property type="term" value="C:cortical microtubule, transverse to long axis"/>
    <property type="evidence" value="ECO:0007669"/>
    <property type="project" value="TreeGrafter"/>
</dbReference>
<proteinExistence type="inferred from homology"/>
<dbReference type="GO" id="GO:0043622">
    <property type="term" value="P:cortical microtubule organization"/>
    <property type="evidence" value="ECO:0007669"/>
    <property type="project" value="InterPro"/>
</dbReference>
<feature type="region of interest" description="Disordered" evidence="3">
    <location>
        <begin position="1"/>
        <end position="38"/>
    </location>
</feature>
<comment type="caution">
    <text evidence="4">The sequence shown here is derived from an EMBL/GenBank/DDBJ whole genome shotgun (WGS) entry which is preliminary data.</text>
</comment>
<feature type="region of interest" description="Disordered" evidence="3">
    <location>
        <begin position="79"/>
        <end position="102"/>
    </location>
</feature>
<dbReference type="Proteomes" id="UP000631114">
    <property type="component" value="Unassembled WGS sequence"/>
</dbReference>
<protein>
    <submittedName>
        <fullName evidence="4">Uncharacterized protein</fullName>
    </submittedName>
</protein>
<name>A0A835IXA1_9MAGN</name>
<comment type="similarity">
    <text evidence="1">Belongs to the SPIRAL1 family.</text>
</comment>
<dbReference type="EMBL" id="JADFTS010000001">
    <property type="protein sequence ID" value="KAF9623927.1"/>
    <property type="molecule type" value="Genomic_DNA"/>
</dbReference>
<keyword evidence="5" id="KW-1185">Reference proteome</keyword>
<sequence>MGHGVSKPVVPKKSASPPVDNAKQIPTGIQGSQANNYFRADGQNTGNFIMDCKAFDESGNKYTKESCNHRGKPTNELEIHIRSSKKSVNNVDEYENQARKSS</sequence>
<accession>A0A835IXA1</accession>
<dbReference type="AlphaFoldDB" id="A0A835IXA1"/>
<gene>
    <name evidence="4" type="ORF">IFM89_006654</name>
</gene>
<evidence type="ECO:0000313" key="4">
    <source>
        <dbReference type="EMBL" id="KAF9623927.1"/>
    </source>
</evidence>